<keyword evidence="2" id="KW-1185">Reference proteome</keyword>
<proteinExistence type="predicted"/>
<sequence length="68" mass="7803">MSVLLTEILKFTLPTPYFNNSHTTAITTTTTTTTTTTVTTATTSHHYYSNFLEQIYSKKYRNWSIGFL</sequence>
<name>A0A0V0ZN78_9BILA</name>
<evidence type="ECO:0000313" key="2">
    <source>
        <dbReference type="Proteomes" id="UP000054783"/>
    </source>
</evidence>
<protein>
    <submittedName>
        <fullName evidence="1">Uncharacterized protein</fullName>
    </submittedName>
</protein>
<accession>A0A0V0ZN78</accession>
<gene>
    <name evidence="1" type="ORF">T12_6980</name>
</gene>
<organism evidence="1 2">
    <name type="scientific">Trichinella patagoniensis</name>
    <dbReference type="NCBI Taxonomy" id="990121"/>
    <lineage>
        <taxon>Eukaryota</taxon>
        <taxon>Metazoa</taxon>
        <taxon>Ecdysozoa</taxon>
        <taxon>Nematoda</taxon>
        <taxon>Enoplea</taxon>
        <taxon>Dorylaimia</taxon>
        <taxon>Trichinellida</taxon>
        <taxon>Trichinellidae</taxon>
        <taxon>Trichinella</taxon>
    </lineage>
</organism>
<comment type="caution">
    <text evidence="1">The sequence shown here is derived from an EMBL/GenBank/DDBJ whole genome shotgun (WGS) entry which is preliminary data.</text>
</comment>
<dbReference type="EMBL" id="JYDQ01000124">
    <property type="protein sequence ID" value="KRY14119.1"/>
    <property type="molecule type" value="Genomic_DNA"/>
</dbReference>
<evidence type="ECO:0000313" key="1">
    <source>
        <dbReference type="EMBL" id="KRY14119.1"/>
    </source>
</evidence>
<dbReference type="Proteomes" id="UP000054783">
    <property type="component" value="Unassembled WGS sequence"/>
</dbReference>
<dbReference type="AlphaFoldDB" id="A0A0V0ZN78"/>
<reference evidence="1 2" key="1">
    <citation type="submission" date="2015-01" db="EMBL/GenBank/DDBJ databases">
        <title>Evolution of Trichinella species and genotypes.</title>
        <authorList>
            <person name="Korhonen P.K."/>
            <person name="Edoardo P."/>
            <person name="Giuseppe L.R."/>
            <person name="Gasser R.B."/>
        </authorList>
    </citation>
    <scope>NUCLEOTIDE SEQUENCE [LARGE SCALE GENOMIC DNA]</scope>
    <source>
        <strain evidence="1">ISS2496</strain>
    </source>
</reference>